<dbReference type="AlphaFoldDB" id="A0A183U0R4"/>
<dbReference type="Proteomes" id="UP000050794">
    <property type="component" value="Unassembled WGS sequence"/>
</dbReference>
<dbReference type="WBParaSite" id="TCNE_0000208401-mRNA-1">
    <property type="protein sequence ID" value="TCNE_0000208401-mRNA-1"/>
    <property type="gene ID" value="TCNE_0000208401"/>
</dbReference>
<reference evidence="3" key="1">
    <citation type="submission" date="2016-06" db="UniProtKB">
        <authorList>
            <consortium name="WormBaseParasite"/>
        </authorList>
    </citation>
    <scope>IDENTIFICATION</scope>
</reference>
<keyword evidence="2" id="KW-1185">Reference proteome</keyword>
<gene>
    <name evidence="1" type="ORF">TCNE_LOCUS2084</name>
</gene>
<name>A0A183U0R4_TOXCA</name>
<evidence type="ECO:0000313" key="2">
    <source>
        <dbReference type="Proteomes" id="UP000050794"/>
    </source>
</evidence>
<organism evidence="2 3">
    <name type="scientific">Toxocara canis</name>
    <name type="common">Canine roundworm</name>
    <dbReference type="NCBI Taxonomy" id="6265"/>
    <lineage>
        <taxon>Eukaryota</taxon>
        <taxon>Metazoa</taxon>
        <taxon>Ecdysozoa</taxon>
        <taxon>Nematoda</taxon>
        <taxon>Chromadorea</taxon>
        <taxon>Rhabditida</taxon>
        <taxon>Spirurina</taxon>
        <taxon>Ascaridomorpha</taxon>
        <taxon>Ascaridoidea</taxon>
        <taxon>Toxocaridae</taxon>
        <taxon>Toxocara</taxon>
    </lineage>
</organism>
<dbReference type="EMBL" id="UYWY01001908">
    <property type="protein sequence ID" value="VDM27444.1"/>
    <property type="molecule type" value="Genomic_DNA"/>
</dbReference>
<evidence type="ECO:0000313" key="1">
    <source>
        <dbReference type="EMBL" id="VDM27444.1"/>
    </source>
</evidence>
<evidence type="ECO:0000313" key="3">
    <source>
        <dbReference type="WBParaSite" id="TCNE_0000208401-mRNA-1"/>
    </source>
</evidence>
<sequence length="147" mass="16653">MPRARRSVEGVAYTVRTEHIKPAIHFVVHFVCVNRLIIRFTGLIVGIRDHASTMFQHGNICYPSNFAGTPGELLKEICRQVDQGRLQKVHIVSTMVEGGAPWDDPKFYGDGMAGPTRFCVYSTVAAIPQRLQILRIRSHIDETDRRH</sequence>
<protein>
    <submittedName>
        <fullName evidence="3">NAD_binding_4 domain-containing protein</fullName>
    </submittedName>
</protein>
<reference evidence="1 2" key="2">
    <citation type="submission" date="2018-11" db="EMBL/GenBank/DDBJ databases">
        <authorList>
            <consortium name="Pathogen Informatics"/>
        </authorList>
    </citation>
    <scope>NUCLEOTIDE SEQUENCE [LARGE SCALE GENOMIC DNA]</scope>
</reference>
<proteinExistence type="predicted"/>
<accession>A0A183U0R4</accession>
<dbReference type="Gene3D" id="3.40.1080.10">
    <property type="entry name" value="Glutaconate Coenzyme A-transferase"/>
    <property type="match status" value="1"/>
</dbReference>